<dbReference type="EMBL" id="JACHMO010000001">
    <property type="protein sequence ID" value="MBB5808956.1"/>
    <property type="molecule type" value="Genomic_DNA"/>
</dbReference>
<dbReference type="InterPro" id="IPR010093">
    <property type="entry name" value="SinI_DNA-bd"/>
</dbReference>
<dbReference type="Pfam" id="PF12728">
    <property type="entry name" value="HTH_17"/>
    <property type="match status" value="1"/>
</dbReference>
<evidence type="ECO:0000313" key="3">
    <source>
        <dbReference type="Proteomes" id="UP000552097"/>
    </source>
</evidence>
<feature type="domain" description="Helix-turn-helix" evidence="1">
    <location>
        <begin position="8"/>
        <end position="60"/>
    </location>
</feature>
<organism evidence="2 3">
    <name type="scientific">Saccharothrix ecbatanensis</name>
    <dbReference type="NCBI Taxonomy" id="1105145"/>
    <lineage>
        <taxon>Bacteria</taxon>
        <taxon>Bacillati</taxon>
        <taxon>Actinomycetota</taxon>
        <taxon>Actinomycetes</taxon>
        <taxon>Pseudonocardiales</taxon>
        <taxon>Pseudonocardiaceae</taxon>
        <taxon>Saccharothrix</taxon>
    </lineage>
</organism>
<dbReference type="GO" id="GO:0003677">
    <property type="term" value="F:DNA binding"/>
    <property type="evidence" value="ECO:0007669"/>
    <property type="project" value="InterPro"/>
</dbReference>
<dbReference type="AlphaFoldDB" id="A0A7W9HVN9"/>
<dbReference type="NCBIfam" id="TIGR01764">
    <property type="entry name" value="excise"/>
    <property type="match status" value="1"/>
</dbReference>
<name>A0A7W9HVN9_9PSEU</name>
<sequence>MNQQVTRMYRVKTVAEMLDVSVATIYRAIESGVLRALKIGTGKGALRIPEDAVADYVKACQEAAAASAPQLPVVA</sequence>
<evidence type="ECO:0000259" key="1">
    <source>
        <dbReference type="Pfam" id="PF12728"/>
    </source>
</evidence>
<dbReference type="SUPFAM" id="SSF46955">
    <property type="entry name" value="Putative DNA-binding domain"/>
    <property type="match status" value="1"/>
</dbReference>
<accession>A0A7W9HVN9</accession>
<evidence type="ECO:0000313" key="2">
    <source>
        <dbReference type="EMBL" id="MBB5808956.1"/>
    </source>
</evidence>
<keyword evidence="3" id="KW-1185">Reference proteome</keyword>
<gene>
    <name evidence="2" type="ORF">F4560_008724</name>
</gene>
<dbReference type="InterPro" id="IPR009061">
    <property type="entry name" value="DNA-bd_dom_put_sf"/>
</dbReference>
<proteinExistence type="predicted"/>
<dbReference type="RefSeq" id="WP_246477969.1">
    <property type="nucleotide sequence ID" value="NZ_JACHMO010000001.1"/>
</dbReference>
<protein>
    <submittedName>
        <fullName evidence="2">Excisionase family DNA binding protein</fullName>
    </submittedName>
</protein>
<dbReference type="InterPro" id="IPR041657">
    <property type="entry name" value="HTH_17"/>
</dbReference>
<comment type="caution">
    <text evidence="2">The sequence shown here is derived from an EMBL/GenBank/DDBJ whole genome shotgun (WGS) entry which is preliminary data.</text>
</comment>
<dbReference type="Proteomes" id="UP000552097">
    <property type="component" value="Unassembled WGS sequence"/>
</dbReference>
<reference evidence="2 3" key="1">
    <citation type="submission" date="2020-08" db="EMBL/GenBank/DDBJ databases">
        <title>Sequencing the genomes of 1000 actinobacteria strains.</title>
        <authorList>
            <person name="Klenk H.-P."/>
        </authorList>
    </citation>
    <scope>NUCLEOTIDE SEQUENCE [LARGE SCALE GENOMIC DNA]</scope>
    <source>
        <strain evidence="2 3">DSM 45486</strain>
    </source>
</reference>